<evidence type="ECO:0000256" key="1">
    <source>
        <dbReference type="SAM" id="MobiDB-lite"/>
    </source>
</evidence>
<protein>
    <submittedName>
        <fullName evidence="2">Uncharacterized protein</fullName>
    </submittedName>
</protein>
<accession>A0A293M7C0</accession>
<proteinExistence type="predicted"/>
<reference evidence="2" key="1">
    <citation type="submission" date="2017-08" db="EMBL/GenBank/DDBJ databases">
        <title>Ornithodoros erraticus midgut genes differentially expressed after blood feeding.</title>
        <authorList>
            <person name="Oleaga A."/>
        </authorList>
    </citation>
    <scope>NUCLEOTIDE SEQUENCE</scope>
    <source>
        <strain evidence="2">Female</strain>
        <tissue evidence="2">Gut</tissue>
    </source>
</reference>
<dbReference type="AlphaFoldDB" id="A0A293M7C0"/>
<feature type="compositionally biased region" description="Acidic residues" evidence="1">
    <location>
        <begin position="18"/>
        <end position="30"/>
    </location>
</feature>
<dbReference type="EMBL" id="GFWV01011219">
    <property type="protein sequence ID" value="MAA35948.1"/>
    <property type="molecule type" value="Transcribed_RNA"/>
</dbReference>
<evidence type="ECO:0000313" key="2">
    <source>
        <dbReference type="EMBL" id="MAA35948.1"/>
    </source>
</evidence>
<name>A0A293M7C0_ORNER</name>
<organism evidence="2">
    <name type="scientific">Ornithodoros erraticus</name>
    <name type="common">European soft tick</name>
    <name type="synonym">Alectorobius erraticus</name>
    <dbReference type="NCBI Taxonomy" id="265619"/>
    <lineage>
        <taxon>Eukaryota</taxon>
        <taxon>Metazoa</taxon>
        <taxon>Ecdysozoa</taxon>
        <taxon>Arthropoda</taxon>
        <taxon>Chelicerata</taxon>
        <taxon>Arachnida</taxon>
        <taxon>Acari</taxon>
        <taxon>Parasitiformes</taxon>
        <taxon>Ixodida</taxon>
        <taxon>Ixodoidea</taxon>
        <taxon>Argasidae</taxon>
        <taxon>Ornithodorinae</taxon>
        <taxon>Ornithodoros</taxon>
    </lineage>
</organism>
<sequence length="126" mass="14073">METVDSPREQQSPPAKEDADDAREGEDDESAHDTDDQQKESIPPPAKNSSHSAALERRRAQPTASNYERNNRALQEARDVFSWTNQVVFSWKDDAGPPLFNTDSANGKCHQLLFATHISLIGKLIK</sequence>
<feature type="region of interest" description="Disordered" evidence="1">
    <location>
        <begin position="1"/>
        <end position="71"/>
    </location>
</feature>